<feature type="chain" id="PRO_5046253396" evidence="2">
    <location>
        <begin position="22"/>
        <end position="555"/>
    </location>
</feature>
<keyword evidence="4" id="KW-1185">Reference proteome</keyword>
<keyword evidence="2" id="KW-0732">Signal</keyword>
<dbReference type="PROSITE" id="PS51019">
    <property type="entry name" value="REELIN"/>
    <property type="match status" value="1"/>
</dbReference>
<evidence type="ECO:0000313" key="4">
    <source>
        <dbReference type="Proteomes" id="UP000694871"/>
    </source>
</evidence>
<feature type="compositionally biased region" description="Low complexity" evidence="1">
    <location>
        <begin position="326"/>
        <end position="346"/>
    </location>
</feature>
<dbReference type="InterPro" id="IPR002861">
    <property type="entry name" value="Reeler_dom"/>
</dbReference>
<dbReference type="PANTHER" id="PTHR45828">
    <property type="entry name" value="CYTOCHROME B561/FERRIC REDUCTASE TRANSMEMBRANE"/>
    <property type="match status" value="1"/>
</dbReference>
<feature type="region of interest" description="Disordered" evidence="1">
    <location>
        <begin position="325"/>
        <end position="555"/>
    </location>
</feature>
<accession>A0ABM1K570</accession>
<gene>
    <name evidence="5" type="primary">LOC107112259</name>
</gene>
<feature type="compositionally biased region" description="Basic residues" evidence="1">
    <location>
        <begin position="250"/>
        <end position="259"/>
    </location>
</feature>
<feature type="domain" description="Reelin" evidence="3">
    <location>
        <begin position="12"/>
        <end position="178"/>
    </location>
</feature>
<dbReference type="CDD" id="cd08544">
    <property type="entry name" value="Reeler"/>
    <property type="match status" value="1"/>
</dbReference>
<dbReference type="InterPro" id="IPR042307">
    <property type="entry name" value="Reeler_sf"/>
</dbReference>
<dbReference type="RefSeq" id="XP_015268857.1">
    <property type="nucleotide sequence ID" value="XM_015413371.1"/>
</dbReference>
<proteinExistence type="predicted"/>
<feature type="compositionally biased region" description="Low complexity" evidence="1">
    <location>
        <begin position="361"/>
        <end position="417"/>
    </location>
</feature>
<protein>
    <submittedName>
        <fullName evidence="5">Mucin-21-like isoform X1</fullName>
    </submittedName>
</protein>
<feature type="compositionally biased region" description="Polar residues" evidence="1">
    <location>
        <begin position="427"/>
        <end position="444"/>
    </location>
</feature>
<dbReference type="GeneID" id="107112259"/>
<dbReference type="InterPro" id="IPR051237">
    <property type="entry name" value="Ferric-chelate_Red/DefProt"/>
</dbReference>
<evidence type="ECO:0000256" key="1">
    <source>
        <dbReference type="SAM" id="MobiDB-lite"/>
    </source>
</evidence>
<feature type="region of interest" description="Disordered" evidence="1">
    <location>
        <begin position="217"/>
        <end position="289"/>
    </location>
</feature>
<feature type="signal peptide" evidence="2">
    <location>
        <begin position="1"/>
        <end position="21"/>
    </location>
</feature>
<feature type="compositionally biased region" description="Acidic residues" evidence="1">
    <location>
        <begin position="222"/>
        <end position="231"/>
    </location>
</feature>
<dbReference type="Pfam" id="PF02014">
    <property type="entry name" value="Reeler"/>
    <property type="match status" value="1"/>
</dbReference>
<dbReference type="Gene3D" id="2.60.40.4060">
    <property type="entry name" value="Reeler domain"/>
    <property type="match status" value="1"/>
</dbReference>
<organism evidence="4 5">
    <name type="scientific">Gekko japonicus</name>
    <name type="common">Schlegel's Japanese gecko</name>
    <dbReference type="NCBI Taxonomy" id="146911"/>
    <lineage>
        <taxon>Eukaryota</taxon>
        <taxon>Metazoa</taxon>
        <taxon>Chordata</taxon>
        <taxon>Craniata</taxon>
        <taxon>Vertebrata</taxon>
        <taxon>Euteleostomi</taxon>
        <taxon>Lepidosauria</taxon>
        <taxon>Squamata</taxon>
        <taxon>Bifurcata</taxon>
        <taxon>Gekkota</taxon>
        <taxon>Gekkonidae</taxon>
        <taxon>Gekkoninae</taxon>
        <taxon>Gekko</taxon>
    </lineage>
</organism>
<dbReference type="Proteomes" id="UP000694871">
    <property type="component" value="Unplaced"/>
</dbReference>
<feature type="compositionally biased region" description="Low complexity" evidence="1">
    <location>
        <begin position="451"/>
        <end position="492"/>
    </location>
</feature>
<feature type="compositionally biased region" description="Gly residues" evidence="1">
    <location>
        <begin position="268"/>
        <end position="281"/>
    </location>
</feature>
<feature type="compositionally biased region" description="Polar residues" evidence="1">
    <location>
        <begin position="497"/>
        <end position="555"/>
    </location>
</feature>
<evidence type="ECO:0000256" key="2">
    <source>
        <dbReference type="SAM" id="SignalP"/>
    </source>
</evidence>
<dbReference type="PANTHER" id="PTHR45828:SF43">
    <property type="entry name" value="REELIN DOMAIN-CONTAINING PROTEIN"/>
    <property type="match status" value="1"/>
</dbReference>
<reference evidence="5" key="1">
    <citation type="submission" date="2025-08" db="UniProtKB">
        <authorList>
            <consortium name="RefSeq"/>
        </authorList>
    </citation>
    <scope>IDENTIFICATION</scope>
</reference>
<evidence type="ECO:0000259" key="3">
    <source>
        <dbReference type="PROSITE" id="PS51019"/>
    </source>
</evidence>
<feature type="compositionally biased region" description="Basic and acidic residues" evidence="1">
    <location>
        <begin position="232"/>
        <end position="248"/>
    </location>
</feature>
<sequence>MEKYPFFVVLFCAAFTATVLGFPFGDVSIACDSMLPDHGSAPQKSSPPFVISVSFDKYDPGNEIQVILEGTSRYGFKGFMLQAREVDGNIPVGTFRIIDRNTQGLACANISNSAVSHTNPRVKHQVRTTWVAPPNTKKIRLMGTFVQDYDTYWVGVHSKTLSPRHSDATNDSRTVNDSVTTNTSVIANDLVTSIDSENMTDSDTYVGKDGDFDFNTLLGPEIDFETPETTDDSNRENETLEKTEEPKRGNSTRKGRRKSIVNVQIRCGEGGSGGGSCGQGSKGYSQSGGSQSKVVVVKQGSSTSCVGGGVADVYSKHACRDSAADVSGQSSYGQSVSVKKGPKVVSYPDSQPFPPERDTSSSKYSHSKIIQSQSSSSKIQVQGGQISSSGSSIYGQGGKISSSGSSIYGQGSYPQSGPSKGIRITIESGQSGRVCDKSSSSYNSDACIKVQTSSSQGSSTYGTQGQLSGSQSSSSSSSSSGIQQSGSSSSSGKPCGQGTTYDSSPCNQGQSSQSTYNQGQSSSSQSTYNQAGSRFQGNTNPCNPGKGTSYNSNRC</sequence>
<name>A0ABM1K570_GEKJA</name>
<evidence type="ECO:0000313" key="5">
    <source>
        <dbReference type="RefSeq" id="XP_015268857.1"/>
    </source>
</evidence>